<name>A0AAW7YBD3_9GAMM</name>
<dbReference type="InterPro" id="IPR001279">
    <property type="entry name" value="Metallo-B-lactamas"/>
</dbReference>
<proteinExistence type="predicted"/>
<dbReference type="PANTHER" id="PTHR30619">
    <property type="entry name" value="DNA INTERNALIZATION/COMPETENCE PROTEIN COMEC/REC2"/>
    <property type="match status" value="1"/>
</dbReference>
<dbReference type="InterPro" id="IPR036866">
    <property type="entry name" value="RibonucZ/Hydroxyglut_hydro"/>
</dbReference>
<dbReference type="InterPro" id="IPR052159">
    <property type="entry name" value="Competence_DNA_uptake"/>
</dbReference>
<dbReference type="Gene3D" id="3.60.15.10">
    <property type="entry name" value="Ribonuclease Z/Hydroxyacylglutathione hydrolase-like"/>
    <property type="match status" value="1"/>
</dbReference>
<dbReference type="SUPFAM" id="SSF56281">
    <property type="entry name" value="Metallo-hydrolase/oxidoreductase"/>
    <property type="match status" value="1"/>
</dbReference>
<evidence type="ECO:0000313" key="3">
    <source>
        <dbReference type="Proteomes" id="UP001170624"/>
    </source>
</evidence>
<reference evidence="2" key="1">
    <citation type="submission" date="2023-07" db="EMBL/GenBank/DDBJ databases">
        <title>Genome content predicts the carbon catabolic preferences of heterotrophic bacteria.</title>
        <authorList>
            <person name="Gralka M."/>
        </authorList>
    </citation>
    <scope>NUCLEOTIDE SEQUENCE</scope>
    <source>
        <strain evidence="2">G2M05</strain>
    </source>
</reference>
<evidence type="ECO:0000259" key="1">
    <source>
        <dbReference type="Pfam" id="PF00753"/>
    </source>
</evidence>
<dbReference type="Proteomes" id="UP001170624">
    <property type="component" value="Unassembled WGS sequence"/>
</dbReference>
<dbReference type="AlphaFoldDB" id="A0AAW7YBD3"/>
<protein>
    <submittedName>
        <fullName evidence="2">MBL fold metallo-hydrolase</fullName>
    </submittedName>
</protein>
<dbReference type="PANTHER" id="PTHR30619:SF1">
    <property type="entry name" value="RECOMBINATION PROTEIN 2"/>
    <property type="match status" value="1"/>
</dbReference>
<accession>A0AAW7YBD3</accession>
<gene>
    <name evidence="2" type="ORF">Q4568_21930</name>
</gene>
<comment type="caution">
    <text evidence="2">The sequence shown here is derived from an EMBL/GenBank/DDBJ whole genome shotgun (WGS) entry which is preliminary data.</text>
</comment>
<evidence type="ECO:0000313" key="2">
    <source>
        <dbReference type="EMBL" id="MDO6545205.1"/>
    </source>
</evidence>
<dbReference type="RefSeq" id="WP_303501720.1">
    <property type="nucleotide sequence ID" value="NZ_JAUOPU010000042.1"/>
</dbReference>
<sequence>MQTKFLQAKNGDAILITFLDLQNNERNILIDGGTSSTYQYKTKNGKKKSGSLKNAIDQLGRIDLLILTHIDDDHIAGILKWLESDDVAINKIGKVWFNGGDALSEHLNQELGKDLEPMLERRINKNTSTKQGVKFTTLISDSGVWDKEIIRAPSCKVCFDTSFTFLSPNQKKLELLSDKWSRDSKSLDTANKNDYSHTLKKHIEIDLFTEDKSIPNGSSIAFIMEHRSVKYLFLSDAHPSVVINSLRELGYSKENKLKVEFVKVSHHGSKHNTSYELLSLIDTNRYIFSSNGDIHKLPHKCCIARIINDNNTAELIFNYKSIPVAVFSESDFNDFPSFQIKVLENNESV</sequence>
<dbReference type="EMBL" id="JAUOPU010000042">
    <property type="protein sequence ID" value="MDO6545205.1"/>
    <property type="molecule type" value="Genomic_DNA"/>
</dbReference>
<dbReference type="Pfam" id="PF00753">
    <property type="entry name" value="Lactamase_B"/>
    <property type="match status" value="1"/>
</dbReference>
<organism evidence="2 3">
    <name type="scientific">Photobacterium sanguinicancri</name>
    <dbReference type="NCBI Taxonomy" id="875932"/>
    <lineage>
        <taxon>Bacteria</taxon>
        <taxon>Pseudomonadati</taxon>
        <taxon>Pseudomonadota</taxon>
        <taxon>Gammaproteobacteria</taxon>
        <taxon>Vibrionales</taxon>
        <taxon>Vibrionaceae</taxon>
        <taxon>Photobacterium</taxon>
    </lineage>
</organism>
<feature type="domain" description="Metallo-beta-lactamase" evidence="1">
    <location>
        <begin position="19"/>
        <end position="110"/>
    </location>
</feature>